<reference evidence="2" key="3">
    <citation type="submission" date="2023-07" db="EMBL/GenBank/DDBJ databases">
        <title>Description of Mycobacterium gordonae subsp. intergordonae subsp.nov. and Mycobacterium gordonae subsp. gordonae subsp. nov.</title>
        <authorList>
            <person name="Huang H."/>
        </authorList>
    </citation>
    <scope>NUCLEOTIDE SEQUENCE [LARGE SCALE GENOMIC DNA]</scope>
    <source>
        <strain evidence="2">24</strain>
    </source>
</reference>
<sequence length="85" mass="9461">MSTFRCGLREPRPVKCDIGRLATNGTPVLALIGREETLHDGAMTADRFQRQLPGAEVVLGDDANHLIFIDQQDVVTTELKKFLRP</sequence>
<evidence type="ECO:0000313" key="1">
    <source>
        <dbReference type="EMBL" id="QLL05870.1"/>
    </source>
</evidence>
<reference evidence="2" key="1">
    <citation type="submission" date="2020-07" db="EMBL/GenBank/DDBJ databases">
        <title>Description of Mycobacterium gordonae subsp. intergordonae subsp.nov. and Mycobacterium gordonae subsp. gordonae subsp. nov.</title>
        <authorList>
            <person name="Yu X."/>
        </authorList>
    </citation>
    <scope>NUCLEOTIDE SEQUENCE [LARGE SCALE GENOMIC DNA]</scope>
    <source>
        <strain evidence="2">24</strain>
    </source>
</reference>
<proteinExistence type="predicted"/>
<protein>
    <submittedName>
        <fullName evidence="1">Alpha/beta hydrolase</fullName>
    </submittedName>
</protein>
<gene>
    <name evidence="1" type="ORF">H0P51_18965</name>
</gene>
<accession>A0A7D6DX03</accession>
<dbReference type="InterPro" id="IPR029058">
    <property type="entry name" value="AB_hydrolase_fold"/>
</dbReference>
<dbReference type="AlphaFoldDB" id="A0A7D6DX03"/>
<organism evidence="1 2">
    <name type="scientific">Mycobacterium vicinigordonae</name>
    <dbReference type="NCBI Taxonomy" id="1719132"/>
    <lineage>
        <taxon>Bacteria</taxon>
        <taxon>Bacillati</taxon>
        <taxon>Actinomycetota</taxon>
        <taxon>Actinomycetes</taxon>
        <taxon>Mycobacteriales</taxon>
        <taxon>Mycobacteriaceae</taxon>
        <taxon>Mycobacterium</taxon>
    </lineage>
</organism>
<dbReference type="GO" id="GO:0016787">
    <property type="term" value="F:hydrolase activity"/>
    <property type="evidence" value="ECO:0007669"/>
    <property type="project" value="UniProtKB-KW"/>
</dbReference>
<name>A0A7D6DX03_9MYCO</name>
<evidence type="ECO:0000313" key="2">
    <source>
        <dbReference type="Proteomes" id="UP000510682"/>
    </source>
</evidence>
<dbReference type="RefSeq" id="WP_180914440.1">
    <property type="nucleotide sequence ID" value="NZ_CP059165.1"/>
</dbReference>
<dbReference type="SUPFAM" id="SSF53474">
    <property type="entry name" value="alpha/beta-Hydrolases"/>
    <property type="match status" value="1"/>
</dbReference>
<dbReference type="Proteomes" id="UP000510682">
    <property type="component" value="Chromosome"/>
</dbReference>
<keyword evidence="2" id="KW-1185">Reference proteome</keyword>
<reference evidence="1 2" key="2">
    <citation type="submission" date="2020-07" db="EMBL/GenBank/DDBJ databases">
        <authorList>
            <person name="Yu X."/>
        </authorList>
    </citation>
    <scope>NUCLEOTIDE SEQUENCE [LARGE SCALE GENOMIC DNA]</scope>
    <source>
        <strain evidence="2">24</strain>
    </source>
</reference>
<dbReference type="EMBL" id="CP059165">
    <property type="protein sequence ID" value="QLL05870.1"/>
    <property type="molecule type" value="Genomic_DNA"/>
</dbReference>
<keyword evidence="1" id="KW-0378">Hydrolase</keyword>
<dbReference type="KEGG" id="mgor:H0P51_18965"/>
<dbReference type="Gene3D" id="3.40.50.1820">
    <property type="entry name" value="alpha/beta hydrolase"/>
    <property type="match status" value="1"/>
</dbReference>